<feature type="domain" description="Glutaredoxin" evidence="1">
    <location>
        <begin position="4"/>
        <end position="60"/>
    </location>
</feature>
<dbReference type="EMBL" id="MW015081">
    <property type="protein sequence ID" value="QPX47978.1"/>
    <property type="molecule type" value="Genomic_DNA"/>
</dbReference>
<dbReference type="SUPFAM" id="SSF52833">
    <property type="entry name" value="Thioredoxin-like"/>
    <property type="match status" value="1"/>
</dbReference>
<dbReference type="PROSITE" id="PS51354">
    <property type="entry name" value="GLUTAREDOXIN_2"/>
    <property type="match status" value="1"/>
</dbReference>
<accession>A0A879R3C0</accession>
<dbReference type="PROSITE" id="PS00195">
    <property type="entry name" value="GLUTAREDOXIN_1"/>
    <property type="match status" value="1"/>
</dbReference>
<name>A0A879R3C0_9CAUD</name>
<dbReference type="InterPro" id="IPR002109">
    <property type="entry name" value="Glutaredoxin"/>
</dbReference>
<proteinExistence type="predicted"/>
<reference evidence="2" key="1">
    <citation type="submission" date="2020-09" db="EMBL/GenBank/DDBJ databases">
        <authorList>
            <person name="Zhang D."/>
            <person name="Hatherill J.R."/>
            <person name="Ramirez J.F."/>
            <person name="Edinger B."/>
            <person name="Balarin R."/>
            <person name="Sullivan A."/>
            <person name="Humpal K.M."/>
            <person name="Guseva A."/>
            <person name="Butela K.A."/>
            <person name="Garlena R.A."/>
            <person name="Russell D.A."/>
            <person name="Pope W.H."/>
            <person name="Jacobs-Sera D."/>
            <person name="Hatfull G.F."/>
        </authorList>
    </citation>
    <scope>NUCLEOTIDE SEQUENCE</scope>
</reference>
<dbReference type="Pfam" id="PF00462">
    <property type="entry name" value="Glutaredoxin"/>
    <property type="match status" value="1"/>
</dbReference>
<dbReference type="Proteomes" id="UP000664915">
    <property type="component" value="Segment"/>
</dbReference>
<evidence type="ECO:0000313" key="3">
    <source>
        <dbReference type="Proteomes" id="UP000664915"/>
    </source>
</evidence>
<evidence type="ECO:0000313" key="2">
    <source>
        <dbReference type="EMBL" id="QPX47978.1"/>
    </source>
</evidence>
<organism evidence="2 3">
    <name type="scientific">Synechococcus phage S-SRM01</name>
    <dbReference type="NCBI Taxonomy" id="2781608"/>
    <lineage>
        <taxon>Viruses</taxon>
        <taxon>Duplodnaviria</taxon>
        <taxon>Heunggongvirae</taxon>
        <taxon>Uroviricota</taxon>
        <taxon>Caudoviricetes</taxon>
        <taxon>Pantevenvirales</taxon>
        <taxon>Kyanoviridae</taxon>
        <taxon>Serangoonvirus</taxon>
        <taxon>Serangoonvirus essarone</taxon>
    </lineage>
</organism>
<evidence type="ECO:0000259" key="1">
    <source>
        <dbReference type="Pfam" id="PF00462"/>
    </source>
</evidence>
<dbReference type="InterPro" id="IPR011767">
    <property type="entry name" value="GLR_AS"/>
</dbReference>
<keyword evidence="3" id="KW-1185">Reference proteome</keyword>
<protein>
    <submittedName>
        <fullName evidence="2">Glutaredoxin</fullName>
    </submittedName>
</protein>
<dbReference type="GeneID" id="77946183"/>
<dbReference type="KEGG" id="vg:77946183"/>
<sequence length="80" mass="9304">MNFTVYSKDECPYCFKVKKVLELTDSNFVVYNLNEHFTKEEFYAEFGEGSTFPQVVCDDQKLGGSVETIKFLKEKQIIKS</sequence>
<dbReference type="RefSeq" id="YP_010669988.1">
    <property type="nucleotide sequence ID" value="NC_070963.1"/>
</dbReference>
<dbReference type="Gene3D" id="3.40.30.10">
    <property type="entry name" value="Glutaredoxin"/>
    <property type="match status" value="1"/>
</dbReference>
<dbReference type="InterPro" id="IPR036249">
    <property type="entry name" value="Thioredoxin-like_sf"/>
</dbReference>